<dbReference type="Pfam" id="PF03060">
    <property type="entry name" value="NMO"/>
    <property type="match status" value="1"/>
</dbReference>
<evidence type="ECO:0000256" key="3">
    <source>
        <dbReference type="ARBA" id="ARBA00022630"/>
    </source>
</evidence>
<evidence type="ECO:0000313" key="7">
    <source>
        <dbReference type="Proteomes" id="UP000003671"/>
    </source>
</evidence>
<accession>C9KQ84</accession>
<dbReference type="CDD" id="cd04730">
    <property type="entry name" value="NPD_like"/>
    <property type="match status" value="1"/>
</dbReference>
<dbReference type="HOGENOM" id="CLU_038732_0_0_9"/>
<sequence length="320" mass="33518">MIGGVTLKLPELKIGNKIARLPIQQGGMAIRLSTARLAAAVANEGGIGLIAASGMSHDELRYEIRLARSLTSGIIGINIMVAARDFAGIVKTAIDEGIDLVVAGAGFSRDMFGLGKESGTPIVPIVSSVKLAKISERLGAAAIVLEGKEAGGHLGTNTSVRDLISDVSAAVKIPVIAAGGVLHGQDIVDLIKMGAAGVQMGSRFAASEESNAAPALKEYYLKSKPEDIVVIHSPVGLPGRAVRTPFSARVLEGPVPPKTCDACLKACKHNFCIIRALIRAQQGDVETGLVFTGEYMPRIDKILSVHEIFEQLKREAEAAD</sequence>
<evidence type="ECO:0000256" key="4">
    <source>
        <dbReference type="ARBA" id="ARBA00022643"/>
    </source>
</evidence>
<dbReference type="SUPFAM" id="SSF51412">
    <property type="entry name" value="Inosine monophosphate dehydrogenase (IMPDH)"/>
    <property type="match status" value="1"/>
</dbReference>
<evidence type="ECO:0000256" key="5">
    <source>
        <dbReference type="ARBA" id="ARBA00023002"/>
    </source>
</evidence>
<dbReference type="STRING" id="500635.MITSMUL_05399"/>
<dbReference type="PANTHER" id="PTHR32332:SF18">
    <property type="entry name" value="2-NITROPROPANE DIOXYGENASE"/>
    <property type="match status" value="1"/>
</dbReference>
<comment type="function">
    <text evidence="1">Nitronate monooxygenase that uses molecular oxygen to catalyze the oxidative denitrification of alkyl nitronates. Acts on propionate 3-nitronate (P3N), the presumed physiological substrate. Probably functions in the detoxification of P3N, a metabolic poison produced by plants and fungi as a defense mechanism.</text>
</comment>
<dbReference type="GO" id="GO:0018580">
    <property type="term" value="F:nitronate monooxygenase activity"/>
    <property type="evidence" value="ECO:0007669"/>
    <property type="project" value="InterPro"/>
</dbReference>
<keyword evidence="5" id="KW-0560">Oxidoreductase</keyword>
<keyword evidence="7" id="KW-1185">Reference proteome</keyword>
<dbReference type="PATRIC" id="fig|500635.8.peg.2015"/>
<dbReference type="EMBL" id="ABWK02000023">
    <property type="protein sequence ID" value="EEX67875.1"/>
    <property type="molecule type" value="Genomic_DNA"/>
</dbReference>
<dbReference type="GO" id="GO:0051213">
    <property type="term" value="F:dioxygenase activity"/>
    <property type="evidence" value="ECO:0007669"/>
    <property type="project" value="UniProtKB-KW"/>
</dbReference>
<dbReference type="InterPro" id="IPR004136">
    <property type="entry name" value="NMO"/>
</dbReference>
<dbReference type="Proteomes" id="UP000003671">
    <property type="component" value="Unassembled WGS sequence"/>
</dbReference>
<evidence type="ECO:0000256" key="1">
    <source>
        <dbReference type="ARBA" id="ARBA00003535"/>
    </source>
</evidence>
<dbReference type="PANTHER" id="PTHR32332">
    <property type="entry name" value="2-NITROPROPANE DIOXYGENASE"/>
    <property type="match status" value="1"/>
</dbReference>
<evidence type="ECO:0000256" key="2">
    <source>
        <dbReference type="ARBA" id="ARBA00013457"/>
    </source>
</evidence>
<dbReference type="InterPro" id="IPR013785">
    <property type="entry name" value="Aldolase_TIM"/>
</dbReference>
<keyword evidence="4" id="KW-0288">FMN</keyword>
<reference evidence="6" key="1">
    <citation type="submission" date="2009-09" db="EMBL/GenBank/DDBJ databases">
        <authorList>
            <person name="Weinstock G."/>
            <person name="Sodergren E."/>
            <person name="Clifton S."/>
            <person name="Fulton L."/>
            <person name="Fulton B."/>
            <person name="Courtney L."/>
            <person name="Fronick C."/>
            <person name="Harrison M."/>
            <person name="Strong C."/>
            <person name="Farmer C."/>
            <person name="Delahaunty K."/>
            <person name="Markovic C."/>
            <person name="Hall O."/>
            <person name="Minx P."/>
            <person name="Tomlinson C."/>
            <person name="Mitreva M."/>
            <person name="Nelson J."/>
            <person name="Hou S."/>
            <person name="Wollam A."/>
            <person name="Pepin K.H."/>
            <person name="Johnson M."/>
            <person name="Bhonagiri V."/>
            <person name="Nash W.E."/>
            <person name="Warren W."/>
            <person name="Chinwalla A."/>
            <person name="Mardis E.R."/>
            <person name="Wilson R.K."/>
        </authorList>
    </citation>
    <scope>NUCLEOTIDE SEQUENCE [LARGE SCALE GENOMIC DNA]</scope>
    <source>
        <strain evidence="6">DSM 20544</strain>
    </source>
</reference>
<name>C9KQ84_9FIRM</name>
<dbReference type="AlphaFoldDB" id="C9KQ84"/>
<evidence type="ECO:0000313" key="6">
    <source>
        <dbReference type="EMBL" id="EEX67875.1"/>
    </source>
</evidence>
<organism evidence="6 7">
    <name type="scientific">Mitsuokella multacida DSM 20544</name>
    <dbReference type="NCBI Taxonomy" id="500635"/>
    <lineage>
        <taxon>Bacteria</taxon>
        <taxon>Bacillati</taxon>
        <taxon>Bacillota</taxon>
        <taxon>Negativicutes</taxon>
        <taxon>Selenomonadales</taxon>
        <taxon>Selenomonadaceae</taxon>
        <taxon>Mitsuokella</taxon>
    </lineage>
</organism>
<protein>
    <recommendedName>
        <fullName evidence="2">Probable nitronate monooxygenase</fullName>
    </recommendedName>
</protein>
<dbReference type="Gene3D" id="3.20.20.70">
    <property type="entry name" value="Aldolase class I"/>
    <property type="match status" value="1"/>
</dbReference>
<dbReference type="eggNOG" id="COG2070">
    <property type="taxonomic scope" value="Bacteria"/>
</dbReference>
<proteinExistence type="predicted"/>
<comment type="caution">
    <text evidence="6">The sequence shown here is derived from an EMBL/GenBank/DDBJ whole genome shotgun (WGS) entry which is preliminary data.</text>
</comment>
<keyword evidence="3" id="KW-0285">Flavoprotein</keyword>
<gene>
    <name evidence="6" type="ORF">MITSMUL_05399</name>
</gene>
<keyword evidence="6" id="KW-0223">Dioxygenase</keyword>